<dbReference type="InterPro" id="IPR003593">
    <property type="entry name" value="AAA+_ATPase"/>
</dbReference>
<evidence type="ECO:0000256" key="1">
    <source>
        <dbReference type="ARBA" id="ARBA00009625"/>
    </source>
</evidence>
<dbReference type="Pfam" id="PF03308">
    <property type="entry name" value="MeaB"/>
    <property type="match status" value="1"/>
</dbReference>
<dbReference type="EMBL" id="CP003418">
    <property type="protein sequence ID" value="AFH50147.1"/>
    <property type="molecule type" value="Genomic_DNA"/>
</dbReference>
<dbReference type="RefSeq" id="WP_014561289.1">
    <property type="nucleotide sequence ID" value="NC_017464.1"/>
</dbReference>
<dbReference type="Gene3D" id="1.20.5.170">
    <property type="match status" value="1"/>
</dbReference>
<dbReference type="eggNOG" id="COG1703">
    <property type="taxonomic scope" value="Bacteria"/>
</dbReference>
<dbReference type="PANTHER" id="PTHR23408:SF3">
    <property type="entry name" value="METHYLMALONIC ACIDURIA TYPE A PROTEIN, MITOCHONDRIAL"/>
    <property type="match status" value="1"/>
</dbReference>
<dbReference type="GO" id="GO:0016301">
    <property type="term" value="F:kinase activity"/>
    <property type="evidence" value="ECO:0007669"/>
    <property type="project" value="UniProtKB-KW"/>
</dbReference>
<dbReference type="InterPro" id="IPR005129">
    <property type="entry name" value="GTPase_ArgK"/>
</dbReference>
<organism evidence="3 4">
    <name type="scientific">Ignavibacterium album (strain DSM 19864 / JCM 16511 / NBRC 101810 / Mat9-16)</name>
    <dbReference type="NCBI Taxonomy" id="945713"/>
    <lineage>
        <taxon>Bacteria</taxon>
        <taxon>Pseudomonadati</taxon>
        <taxon>Ignavibacteriota</taxon>
        <taxon>Ignavibacteria</taxon>
        <taxon>Ignavibacteriales</taxon>
        <taxon>Ignavibacteriaceae</taxon>
        <taxon>Ignavibacterium</taxon>
    </lineage>
</organism>
<dbReference type="SMART" id="SM00382">
    <property type="entry name" value="AAA"/>
    <property type="match status" value="1"/>
</dbReference>
<feature type="domain" description="AAA+ ATPase" evidence="2">
    <location>
        <begin position="95"/>
        <end position="245"/>
    </location>
</feature>
<reference evidence="3 4" key="1">
    <citation type="journal article" date="2012" name="Front. Microbiol.">
        <title>Complete genome of Ignavibacterium album, a metabolically versatile, flagellated, facultative anaerobe from the phylum Chlorobi.</title>
        <authorList>
            <person name="Liu Z."/>
            <person name="Frigaard N.-U."/>
            <person name="Vogl K."/>
            <person name="Iino T."/>
            <person name="Ohkuma M."/>
            <person name="Overmann J."/>
            <person name="Bryant D.A."/>
        </authorList>
    </citation>
    <scope>NUCLEOTIDE SEQUENCE [LARGE SCALE GENOMIC DNA]</scope>
    <source>
        <strain evidence="4">DSM 19864 / JCM 16511 / NBRC 101810 / Mat9-16</strain>
    </source>
</reference>
<keyword evidence="4" id="KW-1185">Reference proteome</keyword>
<dbReference type="OrthoDB" id="9778292at2"/>
<dbReference type="GO" id="GO:0003924">
    <property type="term" value="F:GTPase activity"/>
    <property type="evidence" value="ECO:0007669"/>
    <property type="project" value="InterPro"/>
</dbReference>
<keyword evidence="3" id="KW-0808">Transferase</keyword>
<dbReference type="Gene3D" id="3.40.50.300">
    <property type="entry name" value="P-loop containing nucleotide triphosphate hydrolases"/>
    <property type="match status" value="1"/>
</dbReference>
<dbReference type="HOGENOM" id="CLU_043725_2_0_10"/>
<dbReference type="GO" id="GO:0005525">
    <property type="term" value="F:GTP binding"/>
    <property type="evidence" value="ECO:0007669"/>
    <property type="project" value="InterPro"/>
</dbReference>
<sequence>MKKQKPNTYKPDWTPENAGDEFAVRIVKGTQSSRPNSGSSEVKRKHLSVDDYVDGVLKFDRNILARTITLIESNNPNHHDTAQEVLKRLLPYSGKSIRIGITGVPGAGKSTLIETLGIYLIEQGHKVAVLTVDPSSTVTKGSILGDKTRMEKLSKEENCFIRPSPSGGELGGVARKTRETITVVEAAGFDIVLIETVGVGQSEVTVRSMVDFFLLVLIAGAGDELQGIKRGVMELCDAIFINKADGDNEKRAMIAQTDYSNALHYLQPATKGWQPKAFIGSALTGKGIIDLWNVISEFSKQTKSIGVFDERRKNQIVEWAFKMVENKLISDFYNDDAIKKIMPELKNEVLKGQLTPTLAAEKLLNIYKAKKGS</sequence>
<evidence type="ECO:0000313" key="4">
    <source>
        <dbReference type="Proteomes" id="UP000007394"/>
    </source>
</evidence>
<protein>
    <submittedName>
        <fullName evidence="3">Putative periplasmic ArgK-like protein kinase</fullName>
    </submittedName>
</protein>
<dbReference type="InterPro" id="IPR027417">
    <property type="entry name" value="P-loop_NTPase"/>
</dbReference>
<dbReference type="NCBIfam" id="TIGR00750">
    <property type="entry name" value="lao"/>
    <property type="match status" value="1"/>
</dbReference>
<dbReference type="PANTHER" id="PTHR23408">
    <property type="entry name" value="METHYLMALONYL-COA MUTASE"/>
    <property type="match status" value="1"/>
</dbReference>
<dbReference type="PATRIC" id="fig|945713.3.peg.2452"/>
<gene>
    <name evidence="3" type="ordered locus">IALB_2444</name>
</gene>
<dbReference type="Gene3D" id="1.10.287.130">
    <property type="match status" value="1"/>
</dbReference>
<dbReference type="CDD" id="cd03114">
    <property type="entry name" value="MMAA-like"/>
    <property type="match status" value="1"/>
</dbReference>
<evidence type="ECO:0000313" key="3">
    <source>
        <dbReference type="EMBL" id="AFH50147.1"/>
    </source>
</evidence>
<proteinExistence type="inferred from homology"/>
<dbReference type="NCBIfam" id="NF006958">
    <property type="entry name" value="PRK09435.1"/>
    <property type="match status" value="1"/>
</dbReference>
<dbReference type="STRING" id="945713.IALB_2444"/>
<evidence type="ECO:0000259" key="2">
    <source>
        <dbReference type="SMART" id="SM00382"/>
    </source>
</evidence>
<comment type="similarity">
    <text evidence="1">Belongs to the SIMIBI class G3E GTPase family. ArgK/MeaB subfamily.</text>
</comment>
<keyword evidence="3" id="KW-0418">Kinase</keyword>
<dbReference type="GO" id="GO:0005737">
    <property type="term" value="C:cytoplasm"/>
    <property type="evidence" value="ECO:0007669"/>
    <property type="project" value="TreeGrafter"/>
</dbReference>
<dbReference type="SUPFAM" id="SSF52540">
    <property type="entry name" value="P-loop containing nucleoside triphosphate hydrolases"/>
    <property type="match status" value="1"/>
</dbReference>
<accession>I0AME0</accession>
<dbReference type="Proteomes" id="UP000007394">
    <property type="component" value="Chromosome"/>
</dbReference>
<dbReference type="AlphaFoldDB" id="I0AME0"/>
<name>I0AME0_IGNAJ</name>
<dbReference type="KEGG" id="ial:IALB_2444"/>